<dbReference type="RefSeq" id="WP_345028579.1">
    <property type="nucleotide sequence ID" value="NZ_BAABEY010000020.1"/>
</dbReference>
<dbReference type="HAMAP" id="MF_00376">
    <property type="entry name" value="Dephospho_CoA_kinase"/>
    <property type="match status" value="1"/>
</dbReference>
<evidence type="ECO:0000256" key="2">
    <source>
        <dbReference type="ARBA" id="ARBA00022741"/>
    </source>
</evidence>
<reference evidence="8" key="1">
    <citation type="journal article" date="2019" name="Int. J. Syst. Evol. Microbiol.">
        <title>The Global Catalogue of Microorganisms (GCM) 10K type strain sequencing project: providing services to taxonomists for standard genome sequencing and annotation.</title>
        <authorList>
            <consortium name="The Broad Institute Genomics Platform"/>
            <consortium name="The Broad Institute Genome Sequencing Center for Infectious Disease"/>
            <person name="Wu L."/>
            <person name="Ma J."/>
        </authorList>
    </citation>
    <scope>NUCLEOTIDE SEQUENCE [LARGE SCALE GENOMIC DNA]</scope>
    <source>
        <strain evidence="8">JCM 31920</strain>
    </source>
</reference>
<evidence type="ECO:0000256" key="6">
    <source>
        <dbReference type="NCBIfam" id="TIGR00152"/>
    </source>
</evidence>
<dbReference type="PANTHER" id="PTHR10695">
    <property type="entry name" value="DEPHOSPHO-COA KINASE-RELATED"/>
    <property type="match status" value="1"/>
</dbReference>
<evidence type="ECO:0000256" key="5">
    <source>
        <dbReference type="HAMAP-Rule" id="MF_00376"/>
    </source>
</evidence>
<protein>
    <recommendedName>
        <fullName evidence="5 6">Dephospho-CoA kinase</fullName>
        <ecNumber evidence="5 6">2.7.1.24</ecNumber>
    </recommendedName>
    <alternativeName>
        <fullName evidence="5">Dephosphocoenzyme A kinase</fullName>
    </alternativeName>
</protein>
<sequence>MGKVVGVTGGIGSGKSTVCRLFMTLGIPVYEADARARWLTEHDPEIRKEIVALLGAGAYRHDGSYDTGFVSSKVFPDKGLLTELNSIVHPRVRLDTLKWVEARQDAPYVIKEAAIMGKAGPGTGIDFVVAVLSPVELRKKRVLSRDIHRTEAQFDAILANQASDSQLLEIADFVVRNDEKAMLIPQVLQIHERLVGAGIETGGF</sequence>
<keyword evidence="3 5" id="KW-0067">ATP-binding</keyword>
<comment type="caution">
    <text evidence="7">The sequence shown here is derived from an EMBL/GenBank/DDBJ whole genome shotgun (WGS) entry which is preliminary data.</text>
</comment>
<comment type="pathway">
    <text evidence="5">Cofactor biosynthesis; coenzyme A biosynthesis; CoA from (R)-pantothenate: step 5/5.</text>
</comment>
<dbReference type="EC" id="2.7.1.24" evidence="5 6"/>
<feature type="binding site" evidence="5">
    <location>
        <begin position="12"/>
        <end position="17"/>
    </location>
    <ligand>
        <name>ATP</name>
        <dbReference type="ChEBI" id="CHEBI:30616"/>
    </ligand>
</feature>
<dbReference type="NCBIfam" id="TIGR00152">
    <property type="entry name" value="dephospho-CoA kinase"/>
    <property type="match status" value="1"/>
</dbReference>
<keyword evidence="2 5" id="KW-0547">Nucleotide-binding</keyword>
<keyword evidence="5 7" id="KW-0418">Kinase</keyword>
<comment type="function">
    <text evidence="5">Catalyzes the phosphorylation of the 3'-hydroxyl group of dephosphocoenzyme A to form coenzyme A.</text>
</comment>
<dbReference type="InterPro" id="IPR001977">
    <property type="entry name" value="Depp_CoAkinase"/>
</dbReference>
<proteinExistence type="inferred from homology"/>
<comment type="similarity">
    <text evidence="1 5">Belongs to the CoaE family.</text>
</comment>
<accession>A0ABP8LXK6</accession>
<comment type="subcellular location">
    <subcellularLocation>
        <location evidence="5">Cytoplasm</location>
    </subcellularLocation>
</comment>
<gene>
    <name evidence="5 7" type="primary">coaE</name>
    <name evidence="7" type="ORF">GCM10023091_20540</name>
</gene>
<evidence type="ECO:0000313" key="8">
    <source>
        <dbReference type="Proteomes" id="UP001501508"/>
    </source>
</evidence>
<name>A0ABP8LXK6_9BACT</name>
<dbReference type="SUPFAM" id="SSF52540">
    <property type="entry name" value="P-loop containing nucleoside triphosphate hydrolases"/>
    <property type="match status" value="1"/>
</dbReference>
<dbReference type="EMBL" id="BAABEY010000020">
    <property type="protein sequence ID" value="GAA4438993.1"/>
    <property type="molecule type" value="Genomic_DNA"/>
</dbReference>
<evidence type="ECO:0000256" key="3">
    <source>
        <dbReference type="ARBA" id="ARBA00022840"/>
    </source>
</evidence>
<evidence type="ECO:0000256" key="4">
    <source>
        <dbReference type="ARBA" id="ARBA00022993"/>
    </source>
</evidence>
<organism evidence="7 8">
    <name type="scientific">Ravibacter arvi</name>
    <dbReference type="NCBI Taxonomy" id="2051041"/>
    <lineage>
        <taxon>Bacteria</taxon>
        <taxon>Pseudomonadati</taxon>
        <taxon>Bacteroidota</taxon>
        <taxon>Cytophagia</taxon>
        <taxon>Cytophagales</taxon>
        <taxon>Spirosomataceae</taxon>
        <taxon>Ravibacter</taxon>
    </lineage>
</organism>
<keyword evidence="8" id="KW-1185">Reference proteome</keyword>
<dbReference type="GO" id="GO:0016301">
    <property type="term" value="F:kinase activity"/>
    <property type="evidence" value="ECO:0007669"/>
    <property type="project" value="UniProtKB-KW"/>
</dbReference>
<keyword evidence="4 5" id="KW-0173">Coenzyme A biosynthesis</keyword>
<dbReference type="Pfam" id="PF01121">
    <property type="entry name" value="CoaE"/>
    <property type="match status" value="1"/>
</dbReference>
<evidence type="ECO:0000313" key="7">
    <source>
        <dbReference type="EMBL" id="GAA4438993.1"/>
    </source>
</evidence>
<dbReference type="InterPro" id="IPR027417">
    <property type="entry name" value="P-loop_NTPase"/>
</dbReference>
<keyword evidence="5" id="KW-0963">Cytoplasm</keyword>
<comment type="catalytic activity">
    <reaction evidence="5">
        <text>3'-dephospho-CoA + ATP = ADP + CoA + H(+)</text>
        <dbReference type="Rhea" id="RHEA:18245"/>
        <dbReference type="ChEBI" id="CHEBI:15378"/>
        <dbReference type="ChEBI" id="CHEBI:30616"/>
        <dbReference type="ChEBI" id="CHEBI:57287"/>
        <dbReference type="ChEBI" id="CHEBI:57328"/>
        <dbReference type="ChEBI" id="CHEBI:456216"/>
        <dbReference type="EC" id="2.7.1.24"/>
    </reaction>
</comment>
<dbReference type="CDD" id="cd02022">
    <property type="entry name" value="DPCK"/>
    <property type="match status" value="1"/>
</dbReference>
<dbReference type="Proteomes" id="UP001501508">
    <property type="component" value="Unassembled WGS sequence"/>
</dbReference>
<dbReference type="Gene3D" id="3.40.50.300">
    <property type="entry name" value="P-loop containing nucleotide triphosphate hydrolases"/>
    <property type="match status" value="1"/>
</dbReference>
<dbReference type="PROSITE" id="PS51219">
    <property type="entry name" value="DPCK"/>
    <property type="match status" value="1"/>
</dbReference>
<keyword evidence="5" id="KW-0808">Transferase</keyword>
<evidence type="ECO:0000256" key="1">
    <source>
        <dbReference type="ARBA" id="ARBA00009018"/>
    </source>
</evidence>
<dbReference type="PANTHER" id="PTHR10695:SF46">
    <property type="entry name" value="BIFUNCTIONAL COENZYME A SYNTHASE-RELATED"/>
    <property type="match status" value="1"/>
</dbReference>